<dbReference type="Proteomes" id="UP001500767">
    <property type="component" value="Unassembled WGS sequence"/>
</dbReference>
<evidence type="ECO:0000256" key="3">
    <source>
        <dbReference type="ARBA" id="ARBA00022475"/>
    </source>
</evidence>
<evidence type="ECO:0000313" key="11">
    <source>
        <dbReference type="Proteomes" id="UP001500767"/>
    </source>
</evidence>
<evidence type="ECO:0000256" key="8">
    <source>
        <dbReference type="SAM" id="MobiDB-lite"/>
    </source>
</evidence>
<protein>
    <submittedName>
        <fullName evidence="10">Carbohydrate ABC transporter permease</fullName>
    </submittedName>
</protein>
<reference evidence="11" key="1">
    <citation type="journal article" date="2019" name="Int. J. Syst. Evol. Microbiol.">
        <title>The Global Catalogue of Microorganisms (GCM) 10K type strain sequencing project: providing services to taxonomists for standard genome sequencing and annotation.</title>
        <authorList>
            <consortium name="The Broad Institute Genomics Platform"/>
            <consortium name="The Broad Institute Genome Sequencing Center for Infectious Disease"/>
            <person name="Wu L."/>
            <person name="Ma J."/>
        </authorList>
    </citation>
    <scope>NUCLEOTIDE SEQUENCE [LARGE SCALE GENOMIC DNA]</scope>
    <source>
        <strain evidence="11">JCM 16540</strain>
    </source>
</reference>
<feature type="transmembrane region" description="Helical" evidence="7">
    <location>
        <begin position="133"/>
        <end position="155"/>
    </location>
</feature>
<keyword evidence="11" id="KW-1185">Reference proteome</keyword>
<proteinExistence type="inferred from homology"/>
<name>A0ABP6WXS5_9ACTN</name>
<feature type="transmembrane region" description="Helical" evidence="7">
    <location>
        <begin position="272"/>
        <end position="295"/>
    </location>
</feature>
<dbReference type="Gene3D" id="1.10.3720.10">
    <property type="entry name" value="MetI-like"/>
    <property type="match status" value="1"/>
</dbReference>
<dbReference type="Pfam" id="PF00528">
    <property type="entry name" value="BPD_transp_1"/>
    <property type="match status" value="1"/>
</dbReference>
<dbReference type="CDD" id="cd06261">
    <property type="entry name" value="TM_PBP2"/>
    <property type="match status" value="1"/>
</dbReference>
<feature type="domain" description="ABC transmembrane type-1" evidence="9">
    <location>
        <begin position="98"/>
        <end position="295"/>
    </location>
</feature>
<evidence type="ECO:0000256" key="5">
    <source>
        <dbReference type="ARBA" id="ARBA00022989"/>
    </source>
</evidence>
<keyword evidence="4 7" id="KW-0812">Transmembrane</keyword>
<dbReference type="PANTHER" id="PTHR43744:SF12">
    <property type="entry name" value="ABC TRANSPORTER PERMEASE PROTEIN MG189-RELATED"/>
    <property type="match status" value="1"/>
</dbReference>
<feature type="transmembrane region" description="Helical" evidence="7">
    <location>
        <begin position="167"/>
        <end position="187"/>
    </location>
</feature>
<comment type="subcellular location">
    <subcellularLocation>
        <location evidence="1 7">Cell membrane</location>
        <topology evidence="1 7">Multi-pass membrane protein</topology>
    </subcellularLocation>
</comment>
<evidence type="ECO:0000313" key="10">
    <source>
        <dbReference type="EMBL" id="GAA3558055.1"/>
    </source>
</evidence>
<evidence type="ECO:0000256" key="4">
    <source>
        <dbReference type="ARBA" id="ARBA00022692"/>
    </source>
</evidence>
<dbReference type="EMBL" id="BAAAYR010000001">
    <property type="protein sequence ID" value="GAA3558055.1"/>
    <property type="molecule type" value="Genomic_DNA"/>
</dbReference>
<feature type="transmembrane region" description="Helical" evidence="7">
    <location>
        <begin position="102"/>
        <end position="124"/>
    </location>
</feature>
<dbReference type="SUPFAM" id="SSF161098">
    <property type="entry name" value="MetI-like"/>
    <property type="match status" value="1"/>
</dbReference>
<evidence type="ECO:0000256" key="7">
    <source>
        <dbReference type="RuleBase" id="RU363032"/>
    </source>
</evidence>
<keyword evidence="2 7" id="KW-0813">Transport</keyword>
<feature type="transmembrane region" description="Helical" evidence="7">
    <location>
        <begin position="217"/>
        <end position="237"/>
    </location>
</feature>
<comment type="caution">
    <text evidence="10">The sequence shown here is derived from an EMBL/GenBank/DDBJ whole genome shotgun (WGS) entry which is preliminary data.</text>
</comment>
<dbReference type="InterPro" id="IPR000515">
    <property type="entry name" value="MetI-like"/>
</dbReference>
<comment type="similarity">
    <text evidence="7">Belongs to the binding-protein-dependent transport system permease family.</text>
</comment>
<evidence type="ECO:0000256" key="2">
    <source>
        <dbReference type="ARBA" id="ARBA00022448"/>
    </source>
</evidence>
<evidence type="ECO:0000256" key="1">
    <source>
        <dbReference type="ARBA" id="ARBA00004651"/>
    </source>
</evidence>
<evidence type="ECO:0000256" key="6">
    <source>
        <dbReference type="ARBA" id="ARBA00023136"/>
    </source>
</evidence>
<sequence length="310" mass="33483">MTATDVRVADAAPAPGAPRPRSRRTYDPAKRRSTLLTVLLALCALYFLFPFVWLVIASTKDNEDLFSTFGLWFGHHFSLVENVRTVFTAQGGIFLRWMGNTILYAGVSALGAAALATMAGYAFARYQFFGSKILFSTVLGAVMVPLTALAIPTYLLFSNAGLTDTPLAIILPSLVSPFGVFLIRVYAADAVPESLIEAARVDGAGELRIFWQVSLRLLGPAVLTVFLFALVATWNNYFLPLIMLSSSELYPITVGLAQWQSTSTTGGGGSQALFSTVITGALVSILPLVVAFLYLQRYWQTGLATGSVKE</sequence>
<dbReference type="PANTHER" id="PTHR43744">
    <property type="entry name" value="ABC TRANSPORTER PERMEASE PROTEIN MG189-RELATED-RELATED"/>
    <property type="match status" value="1"/>
</dbReference>
<feature type="region of interest" description="Disordered" evidence="8">
    <location>
        <begin position="1"/>
        <end position="26"/>
    </location>
</feature>
<organism evidence="10 11">
    <name type="scientific">Microlunatus spumicola</name>
    <dbReference type="NCBI Taxonomy" id="81499"/>
    <lineage>
        <taxon>Bacteria</taxon>
        <taxon>Bacillati</taxon>
        <taxon>Actinomycetota</taxon>
        <taxon>Actinomycetes</taxon>
        <taxon>Propionibacteriales</taxon>
        <taxon>Propionibacteriaceae</taxon>
        <taxon>Microlunatus</taxon>
    </lineage>
</organism>
<gene>
    <name evidence="10" type="ORF">GCM10022197_11730</name>
</gene>
<dbReference type="PROSITE" id="PS50928">
    <property type="entry name" value="ABC_TM1"/>
    <property type="match status" value="1"/>
</dbReference>
<accession>A0ABP6WXS5</accession>
<feature type="transmembrane region" description="Helical" evidence="7">
    <location>
        <begin position="33"/>
        <end position="56"/>
    </location>
</feature>
<keyword evidence="3" id="KW-1003">Cell membrane</keyword>
<evidence type="ECO:0000259" key="9">
    <source>
        <dbReference type="PROSITE" id="PS50928"/>
    </source>
</evidence>
<dbReference type="InterPro" id="IPR035906">
    <property type="entry name" value="MetI-like_sf"/>
</dbReference>
<dbReference type="RefSeq" id="WP_204911819.1">
    <property type="nucleotide sequence ID" value="NZ_BAAAYR010000001.1"/>
</dbReference>
<keyword evidence="6 7" id="KW-0472">Membrane</keyword>
<keyword evidence="5 7" id="KW-1133">Transmembrane helix</keyword>